<dbReference type="SUPFAM" id="SSF49478">
    <property type="entry name" value="Cna protein B-type domain"/>
    <property type="match status" value="1"/>
</dbReference>
<evidence type="ECO:0000256" key="4">
    <source>
        <dbReference type="ARBA" id="ARBA00022729"/>
    </source>
</evidence>
<evidence type="ECO:0000256" key="2">
    <source>
        <dbReference type="ARBA" id="ARBA00022512"/>
    </source>
</evidence>
<dbReference type="Pfam" id="PF17802">
    <property type="entry name" value="SpaA"/>
    <property type="match status" value="1"/>
</dbReference>
<gene>
    <name evidence="8" type="ORF">ERS132444_01775</name>
</gene>
<protein>
    <submittedName>
        <fullName evidence="8">Putative pilus subunit protein</fullName>
    </submittedName>
</protein>
<keyword evidence="4" id="KW-0732">Signal</keyword>
<name>A0A123U2I7_STRSU</name>
<comment type="subcellular location">
    <subcellularLocation>
        <location evidence="1">Secreted</location>
        <location evidence="1">Cell wall</location>
        <topology evidence="1">Peptidoglycan-anchor</topology>
    </subcellularLocation>
</comment>
<reference evidence="8 9" key="1">
    <citation type="submission" date="2016-02" db="EMBL/GenBank/DDBJ databases">
        <authorList>
            <consortium name="Pathogen Informatics"/>
        </authorList>
    </citation>
    <scope>NUCLEOTIDE SEQUENCE [LARGE SCALE GENOMIC DNA]</scope>
    <source>
        <strain evidence="8 9">LSS82</strain>
    </source>
</reference>
<feature type="domain" description="SDR-like Ig" evidence="7">
    <location>
        <begin position="180"/>
        <end position="267"/>
    </location>
</feature>
<dbReference type="InterPro" id="IPR013783">
    <property type="entry name" value="Ig-like_fold"/>
</dbReference>
<dbReference type="Proteomes" id="UP000074825">
    <property type="component" value="Unassembled WGS sequence"/>
</dbReference>
<feature type="domain" description="SpaA-like prealbumin fold" evidence="6">
    <location>
        <begin position="44"/>
        <end position="122"/>
    </location>
</feature>
<proteinExistence type="predicted"/>
<dbReference type="Pfam" id="PF17961">
    <property type="entry name" value="Big_8"/>
    <property type="match status" value="1"/>
</dbReference>
<dbReference type="InterPro" id="IPR011252">
    <property type="entry name" value="Fibrogen-bd_dom1"/>
</dbReference>
<dbReference type="InterPro" id="IPR041171">
    <property type="entry name" value="SDR_Ig"/>
</dbReference>
<dbReference type="SUPFAM" id="SSF49401">
    <property type="entry name" value="Bacterial adhesins"/>
    <property type="match status" value="1"/>
</dbReference>
<evidence type="ECO:0000313" key="9">
    <source>
        <dbReference type="Proteomes" id="UP000074825"/>
    </source>
</evidence>
<keyword evidence="5" id="KW-0572">Peptidoglycan-anchor</keyword>
<evidence type="ECO:0000256" key="3">
    <source>
        <dbReference type="ARBA" id="ARBA00022525"/>
    </source>
</evidence>
<accession>A0A123U2I7</accession>
<dbReference type="GO" id="GO:0007155">
    <property type="term" value="P:cell adhesion"/>
    <property type="evidence" value="ECO:0007669"/>
    <property type="project" value="InterPro"/>
</dbReference>
<dbReference type="Gene3D" id="2.60.40.1280">
    <property type="match status" value="1"/>
</dbReference>
<evidence type="ECO:0000259" key="6">
    <source>
        <dbReference type="Pfam" id="PF17802"/>
    </source>
</evidence>
<organism evidence="8 9">
    <name type="scientific">Streptococcus suis</name>
    <dbReference type="NCBI Taxonomy" id="1307"/>
    <lineage>
        <taxon>Bacteria</taxon>
        <taxon>Bacillati</taxon>
        <taxon>Bacillota</taxon>
        <taxon>Bacilli</taxon>
        <taxon>Lactobacillales</taxon>
        <taxon>Streptococcaceae</taxon>
        <taxon>Streptococcus</taxon>
    </lineage>
</organism>
<evidence type="ECO:0000259" key="7">
    <source>
        <dbReference type="Pfam" id="PF17961"/>
    </source>
</evidence>
<dbReference type="InterPro" id="IPR008966">
    <property type="entry name" value="Adhesion_dom_sf"/>
</dbReference>
<dbReference type="AlphaFoldDB" id="A0A123U2I7"/>
<dbReference type="RefSeq" id="WP_105131499.1">
    <property type="nucleotide sequence ID" value="NZ_CEDN01000002.1"/>
</dbReference>
<evidence type="ECO:0000256" key="1">
    <source>
        <dbReference type="ARBA" id="ARBA00004168"/>
    </source>
</evidence>
<dbReference type="InterPro" id="IPR041033">
    <property type="entry name" value="SpaA_PFL_dom_1"/>
</dbReference>
<dbReference type="EMBL" id="FIIF01000014">
    <property type="protein sequence ID" value="CYV92632.1"/>
    <property type="molecule type" value="Genomic_DNA"/>
</dbReference>
<dbReference type="Gene3D" id="2.60.40.10">
    <property type="entry name" value="Immunoglobulins"/>
    <property type="match status" value="1"/>
</dbReference>
<keyword evidence="3" id="KW-0964">Secreted</keyword>
<keyword evidence="2" id="KW-0134">Cell wall</keyword>
<evidence type="ECO:0000256" key="5">
    <source>
        <dbReference type="ARBA" id="ARBA00023088"/>
    </source>
</evidence>
<sequence>MVNNTGNGSKEDPFVLTREVTEATVSMDSFLRSASNVQIAEQSGSFTLKKVNERGEALAGAVFTLSDSTGKVIQTITTTNDSKGTVFSNLTKGTYTLRETKGYQLLNDYYEIRVNHYGIVEAKYIKSTDSTSEEKISESRGNTIIRQPKVENVVEVLKYALTSTRSDTKKDNEDAVWMTSGEFIKLAFELKVKPDTQPGDSFTIKLDSKLSPTGIRERTLPPIPLKVGDTVVATGRYDEATNSFIYTFNDYVRREQNIKLSASYATRGADLKNVPYSGI</sequence>
<evidence type="ECO:0000313" key="8">
    <source>
        <dbReference type="EMBL" id="CYV92632.1"/>
    </source>
</evidence>